<dbReference type="PANTHER" id="PTHR11364:SF27">
    <property type="entry name" value="SULFURTRANSFERASE"/>
    <property type="match status" value="1"/>
</dbReference>
<sequence>MFTTLISTAELAAHLDDPDWAIVDCRFALDDPAKGRRDYLAAHIPGALYAHLDEDLSGPIVPGKTGRHPLPSIDTFAATLSAWGIDDTVQVVVYDDLSGVFAGRLWWMLRWLGHDAVALLDGDWRLWQAEGRPTRSGLEVRPRRTFIPRPRPWLQATTDEIVQRLHEPSLRLLDARSPDRYRGENETIDPAAGHIPGAVNAPYALNLDADGRFLSPGELRERYEALLGDTSPQDAIFYCGSGVSAVHDLIAMEIAGLGMGRLYVGSWSEWIADPYRPIAAGEEP</sequence>
<dbReference type="Gene3D" id="3.40.250.10">
    <property type="entry name" value="Rhodanese-like domain"/>
    <property type="match status" value="2"/>
</dbReference>
<gene>
    <name evidence="4" type="ORF">ENQ20_19965</name>
</gene>
<dbReference type="SMART" id="SM00450">
    <property type="entry name" value="RHOD"/>
    <property type="match status" value="2"/>
</dbReference>
<organism evidence="4">
    <name type="scientific">Caldilinea aerophila</name>
    <dbReference type="NCBI Taxonomy" id="133453"/>
    <lineage>
        <taxon>Bacteria</taxon>
        <taxon>Bacillati</taxon>
        <taxon>Chloroflexota</taxon>
        <taxon>Caldilineae</taxon>
        <taxon>Caldilineales</taxon>
        <taxon>Caldilineaceae</taxon>
        <taxon>Caldilinea</taxon>
    </lineage>
</organism>
<evidence type="ECO:0000259" key="3">
    <source>
        <dbReference type="PROSITE" id="PS50206"/>
    </source>
</evidence>
<keyword evidence="2" id="KW-0677">Repeat</keyword>
<dbReference type="CDD" id="cd01449">
    <property type="entry name" value="TST_Repeat_2"/>
    <property type="match status" value="1"/>
</dbReference>
<dbReference type="CDD" id="cd01448">
    <property type="entry name" value="TST_Repeat_1"/>
    <property type="match status" value="1"/>
</dbReference>
<dbReference type="EMBL" id="DSMG01000199">
    <property type="protein sequence ID" value="HDX33733.1"/>
    <property type="molecule type" value="Genomic_DNA"/>
</dbReference>
<evidence type="ECO:0000256" key="2">
    <source>
        <dbReference type="ARBA" id="ARBA00022737"/>
    </source>
</evidence>
<evidence type="ECO:0000256" key="1">
    <source>
        <dbReference type="ARBA" id="ARBA00022679"/>
    </source>
</evidence>
<accession>A0A7C1FP84</accession>
<feature type="domain" description="Rhodanese" evidence="3">
    <location>
        <begin position="16"/>
        <end position="136"/>
    </location>
</feature>
<dbReference type="Pfam" id="PF00581">
    <property type="entry name" value="Rhodanese"/>
    <property type="match status" value="2"/>
</dbReference>
<proteinExistence type="predicted"/>
<dbReference type="FunFam" id="3.40.250.10:FF:000035">
    <property type="entry name" value="Thiosulfate sulfurtransferase"/>
    <property type="match status" value="1"/>
</dbReference>
<name>A0A7C1FP84_9CHLR</name>
<dbReference type="AlphaFoldDB" id="A0A7C1FP84"/>
<protein>
    <submittedName>
        <fullName evidence="4">Sulfurtransferase</fullName>
    </submittedName>
</protein>
<dbReference type="SUPFAM" id="SSF52821">
    <property type="entry name" value="Rhodanese/Cell cycle control phosphatase"/>
    <property type="match status" value="2"/>
</dbReference>
<evidence type="ECO:0000313" key="4">
    <source>
        <dbReference type="EMBL" id="HDX33733.1"/>
    </source>
</evidence>
<keyword evidence="1 4" id="KW-0808">Transferase</keyword>
<dbReference type="PROSITE" id="PS50206">
    <property type="entry name" value="RHODANESE_3"/>
    <property type="match status" value="2"/>
</dbReference>
<feature type="domain" description="Rhodanese" evidence="3">
    <location>
        <begin position="166"/>
        <end position="279"/>
    </location>
</feature>
<dbReference type="GO" id="GO:0004792">
    <property type="term" value="F:thiosulfate-cyanide sulfurtransferase activity"/>
    <property type="evidence" value="ECO:0007669"/>
    <property type="project" value="TreeGrafter"/>
</dbReference>
<dbReference type="PANTHER" id="PTHR11364">
    <property type="entry name" value="THIOSULFATE SULFERTANSFERASE"/>
    <property type="match status" value="1"/>
</dbReference>
<dbReference type="InterPro" id="IPR036873">
    <property type="entry name" value="Rhodanese-like_dom_sf"/>
</dbReference>
<reference evidence="4" key="1">
    <citation type="journal article" date="2020" name="mSystems">
        <title>Genome- and Community-Level Interaction Insights into Carbon Utilization and Element Cycling Functions of Hydrothermarchaeota in Hydrothermal Sediment.</title>
        <authorList>
            <person name="Zhou Z."/>
            <person name="Liu Y."/>
            <person name="Xu W."/>
            <person name="Pan J."/>
            <person name="Luo Z.H."/>
            <person name="Li M."/>
        </authorList>
    </citation>
    <scope>NUCLEOTIDE SEQUENCE [LARGE SCALE GENOMIC DNA]</scope>
    <source>
        <strain evidence="4">SpSt-289</strain>
    </source>
</reference>
<comment type="caution">
    <text evidence="4">The sequence shown here is derived from an EMBL/GenBank/DDBJ whole genome shotgun (WGS) entry which is preliminary data.</text>
</comment>
<dbReference type="InterPro" id="IPR045078">
    <property type="entry name" value="TST/MPST-like"/>
</dbReference>
<dbReference type="InterPro" id="IPR001763">
    <property type="entry name" value="Rhodanese-like_dom"/>
</dbReference>